<organism evidence="3 4">
    <name type="scientific">Yoonia litorea</name>
    <dbReference type="NCBI Taxonomy" id="1123755"/>
    <lineage>
        <taxon>Bacteria</taxon>
        <taxon>Pseudomonadati</taxon>
        <taxon>Pseudomonadota</taxon>
        <taxon>Alphaproteobacteria</taxon>
        <taxon>Rhodobacterales</taxon>
        <taxon>Paracoccaceae</taxon>
        <taxon>Yoonia</taxon>
    </lineage>
</organism>
<feature type="transmembrane region" description="Helical" evidence="1">
    <location>
        <begin position="107"/>
        <end position="127"/>
    </location>
</feature>
<feature type="transmembrane region" description="Helical" evidence="1">
    <location>
        <begin position="70"/>
        <end position="87"/>
    </location>
</feature>
<keyword evidence="2" id="KW-0732">Signal</keyword>
<evidence type="ECO:0000256" key="2">
    <source>
        <dbReference type="SAM" id="SignalP"/>
    </source>
</evidence>
<gene>
    <name evidence="3" type="ORF">SAMN05444714_0365</name>
</gene>
<dbReference type="EMBL" id="FOZM01000001">
    <property type="protein sequence ID" value="SFS00810.1"/>
    <property type="molecule type" value="Genomic_DNA"/>
</dbReference>
<evidence type="ECO:0000313" key="3">
    <source>
        <dbReference type="EMBL" id="SFS00810.1"/>
    </source>
</evidence>
<name>A0A1I6LC58_9RHOB</name>
<evidence type="ECO:0000313" key="4">
    <source>
        <dbReference type="Proteomes" id="UP000198926"/>
    </source>
</evidence>
<evidence type="ECO:0000256" key="1">
    <source>
        <dbReference type="SAM" id="Phobius"/>
    </source>
</evidence>
<sequence>MGPLRRRLTLAAGLCAIAVPAQAQTCAELRPGWDGTPVSAFQELVFLAQSPIVLILILLTAVALRFRSEWGGLACVVGWSIATYLVTDWSGGSATGTAAATEGCVGSPVLFITFAAALCIGVVLYTAPLGKRKQN</sequence>
<feature type="transmembrane region" description="Helical" evidence="1">
    <location>
        <begin position="39"/>
        <end position="63"/>
    </location>
</feature>
<accession>A0A1I6LC58</accession>
<protein>
    <submittedName>
        <fullName evidence="3">Uncharacterized protein</fullName>
    </submittedName>
</protein>
<proteinExistence type="predicted"/>
<keyword evidence="1" id="KW-0472">Membrane</keyword>
<dbReference type="Proteomes" id="UP000198926">
    <property type="component" value="Unassembled WGS sequence"/>
</dbReference>
<keyword evidence="4" id="KW-1185">Reference proteome</keyword>
<feature type="chain" id="PRO_5011465176" evidence="2">
    <location>
        <begin position="24"/>
        <end position="135"/>
    </location>
</feature>
<feature type="signal peptide" evidence="2">
    <location>
        <begin position="1"/>
        <end position="23"/>
    </location>
</feature>
<dbReference type="AlphaFoldDB" id="A0A1I6LC58"/>
<keyword evidence="1" id="KW-1133">Transmembrane helix</keyword>
<reference evidence="3 4" key="1">
    <citation type="submission" date="2016-10" db="EMBL/GenBank/DDBJ databases">
        <authorList>
            <person name="de Groot N.N."/>
        </authorList>
    </citation>
    <scope>NUCLEOTIDE SEQUENCE [LARGE SCALE GENOMIC DNA]</scope>
    <source>
        <strain evidence="3 4">DSM 29433</strain>
    </source>
</reference>
<dbReference type="STRING" id="1123755.SAMN05444714_0365"/>
<keyword evidence="1" id="KW-0812">Transmembrane</keyword>